<comment type="caution">
    <text evidence="1">The sequence shown here is derived from an EMBL/GenBank/DDBJ whole genome shotgun (WGS) entry which is preliminary data.</text>
</comment>
<name>A0ABR3GFA9_9PEZI</name>
<sequence>MDSPERPLGLWTALVHLDPGPNRLRFDFTGAKIPCTSSTTLVNFLPLTSSPPLYLAIVLAKDSLGEYECQIDRKQREGNDVRMAKRKLRMAAYLAQAFTGEQMYRSRLGRRCFRLEEEWVEDSLSNKDDGVMRNVAKVHVIRTEETVAEIQRLEAAQDGDSLFNIASEAVNRYFQQSTNAKRHVAVLMFDSKEPTTYTRGTNREAATSSIGNMMEAFISPQSPIQPREFDHMNRTFTTKEPYSFKAKSAGLRLCLPQEECNWSRVDCLRLRHHPCFRLPTDPVTSATPDNPQIYAVENGVFASAQSGIFLVEIYTDGVYRAHMEFITKIEREALLLEDELRERLPEDCRSKSMKLKIYSAGQGRAIIEDFSATKGSRVQLPNGYGLAFKSSSFGLSETSGSQPQEIFLHTLKPGRVLTSIRVFHSHALDGLEFMYEDSSSQLFGHRGDKKEGEITEVSDFLLDTRKGDSLLGFCVRSGAYVDGIEIITSFGRRSPLFGNPHGGTRYTNTFLNAYFWWFAES</sequence>
<protein>
    <submittedName>
        <fullName evidence="1">Uncharacterized protein</fullName>
    </submittedName>
</protein>
<dbReference type="Pfam" id="PF12044">
    <property type="entry name" value="Metallopep"/>
    <property type="match status" value="2"/>
</dbReference>
<dbReference type="PANTHER" id="PTHR21054">
    <property type="entry name" value="ZINC METALLOPROTEINASE-RELATED"/>
    <property type="match status" value="1"/>
</dbReference>
<gene>
    <name evidence="1" type="ORF">Q9L58_006492</name>
</gene>
<dbReference type="EMBL" id="JBBBZM010000090">
    <property type="protein sequence ID" value="KAL0634605.1"/>
    <property type="molecule type" value="Genomic_DNA"/>
</dbReference>
<organism evidence="1 2">
    <name type="scientific">Discina gigas</name>
    <dbReference type="NCBI Taxonomy" id="1032678"/>
    <lineage>
        <taxon>Eukaryota</taxon>
        <taxon>Fungi</taxon>
        <taxon>Dikarya</taxon>
        <taxon>Ascomycota</taxon>
        <taxon>Pezizomycotina</taxon>
        <taxon>Pezizomycetes</taxon>
        <taxon>Pezizales</taxon>
        <taxon>Discinaceae</taxon>
        <taxon>Discina</taxon>
    </lineage>
</organism>
<dbReference type="InterPro" id="IPR021917">
    <property type="entry name" value="Unchr_Zn-peptidase-like"/>
</dbReference>
<evidence type="ECO:0000313" key="2">
    <source>
        <dbReference type="Proteomes" id="UP001447188"/>
    </source>
</evidence>
<dbReference type="InterPro" id="IPR053002">
    <property type="entry name" value="Metalloproteinase_M10B"/>
</dbReference>
<keyword evidence="2" id="KW-1185">Reference proteome</keyword>
<accession>A0ABR3GFA9</accession>
<dbReference type="Proteomes" id="UP001447188">
    <property type="component" value="Unassembled WGS sequence"/>
</dbReference>
<dbReference type="Gene3D" id="2.100.10.30">
    <property type="entry name" value="Jacalin-like lectin domain"/>
    <property type="match status" value="1"/>
</dbReference>
<reference evidence="1 2" key="1">
    <citation type="submission" date="2024-02" db="EMBL/GenBank/DDBJ databases">
        <title>Discinaceae phylogenomics.</title>
        <authorList>
            <person name="Dirks A.C."/>
            <person name="James T.Y."/>
        </authorList>
    </citation>
    <scope>NUCLEOTIDE SEQUENCE [LARGE SCALE GENOMIC DNA]</scope>
    <source>
        <strain evidence="1 2">ACD0624</strain>
    </source>
</reference>
<evidence type="ECO:0000313" key="1">
    <source>
        <dbReference type="EMBL" id="KAL0634605.1"/>
    </source>
</evidence>
<dbReference type="SUPFAM" id="SSF51101">
    <property type="entry name" value="Mannose-binding lectins"/>
    <property type="match status" value="1"/>
</dbReference>
<proteinExistence type="predicted"/>
<dbReference type="InterPro" id="IPR036404">
    <property type="entry name" value="Jacalin-like_lectin_dom_sf"/>
</dbReference>
<dbReference type="PANTHER" id="PTHR21054:SF2">
    <property type="entry name" value="MIP04191P"/>
    <property type="match status" value="1"/>
</dbReference>